<dbReference type="InterPro" id="IPR001245">
    <property type="entry name" value="Ser-Thr/Tyr_kinase_cat_dom"/>
</dbReference>
<comment type="caution">
    <text evidence="7">The sequence shown here is derived from an EMBL/GenBank/DDBJ whole genome shotgun (WGS) entry which is preliminary data.</text>
</comment>
<keyword evidence="5" id="KW-0812">Transmembrane</keyword>
<evidence type="ECO:0000256" key="3">
    <source>
        <dbReference type="ARBA" id="ARBA00022840"/>
    </source>
</evidence>
<name>A0A2G2XLH7_CAPBA</name>
<evidence type="ECO:0000313" key="7">
    <source>
        <dbReference type="EMBL" id="PHT58337.1"/>
    </source>
</evidence>
<dbReference type="AlphaFoldDB" id="A0A2G2XLH7"/>
<keyword evidence="5" id="KW-1133">Transmembrane helix</keyword>
<reference evidence="8" key="2">
    <citation type="journal article" date="2017" name="J. Anim. Genet.">
        <title>Multiple reference genome sequences of hot pepper reveal the massive evolution of plant disease resistance genes by retroduplication.</title>
        <authorList>
            <person name="Kim S."/>
            <person name="Park J."/>
            <person name="Yeom S.-I."/>
            <person name="Kim Y.-M."/>
            <person name="Seo E."/>
            <person name="Kim K.-T."/>
            <person name="Kim M.-S."/>
            <person name="Lee J.M."/>
            <person name="Cheong K."/>
            <person name="Shin H.-S."/>
            <person name="Kim S.-B."/>
            <person name="Han K."/>
            <person name="Lee J."/>
            <person name="Park M."/>
            <person name="Lee H.-A."/>
            <person name="Lee H.-Y."/>
            <person name="Lee Y."/>
            <person name="Oh S."/>
            <person name="Lee J.H."/>
            <person name="Choi E."/>
            <person name="Choi E."/>
            <person name="Lee S.E."/>
            <person name="Jeon J."/>
            <person name="Kim H."/>
            <person name="Choi G."/>
            <person name="Song H."/>
            <person name="Lee J."/>
            <person name="Lee S.-C."/>
            <person name="Kwon J.-K."/>
            <person name="Lee H.-Y."/>
            <person name="Koo N."/>
            <person name="Hong Y."/>
            <person name="Kim R.W."/>
            <person name="Kang W.-H."/>
            <person name="Huh J.H."/>
            <person name="Kang B.-C."/>
            <person name="Yang T.-J."/>
            <person name="Lee Y.-H."/>
            <person name="Bennetzen J.L."/>
            <person name="Choi D."/>
        </authorList>
    </citation>
    <scope>NUCLEOTIDE SEQUENCE [LARGE SCALE GENOMIC DNA]</scope>
    <source>
        <strain evidence="8">cv. PBC81</strain>
    </source>
</reference>
<sequence>MASQKPAGRTRAADHNLDGTSLDSQTWYRSSPYNSLRYLSLDFLITWVAILEMLIFAKGKAVAAVGKLLLDHQLGLPLFFLLLLSLAYYCKRKKTSLKKRFVSSLEDPATEVAHCFTLAELEEATKDFEKKVGSGGFGVVYYGKLKDGKEIVVKVLTNNSFQGKLEFSNEVALLSRIHHRNLVQFLRFCTEDGKSILVYEFMHNGPLKEHLYGTQIPDRSIK</sequence>
<accession>A0A2G2XLH7</accession>
<dbReference type="SUPFAM" id="SSF56112">
    <property type="entry name" value="Protein kinase-like (PK-like)"/>
    <property type="match status" value="1"/>
</dbReference>
<reference evidence="7 8" key="1">
    <citation type="journal article" date="2017" name="Genome Biol.">
        <title>New reference genome sequences of hot pepper reveal the massive evolution of plant disease-resistance genes by retroduplication.</title>
        <authorList>
            <person name="Kim S."/>
            <person name="Park J."/>
            <person name="Yeom S.I."/>
            <person name="Kim Y.M."/>
            <person name="Seo E."/>
            <person name="Kim K.T."/>
            <person name="Kim M.S."/>
            <person name="Lee J.M."/>
            <person name="Cheong K."/>
            <person name="Shin H.S."/>
            <person name="Kim S.B."/>
            <person name="Han K."/>
            <person name="Lee J."/>
            <person name="Park M."/>
            <person name="Lee H.A."/>
            <person name="Lee H.Y."/>
            <person name="Lee Y."/>
            <person name="Oh S."/>
            <person name="Lee J.H."/>
            <person name="Choi E."/>
            <person name="Choi E."/>
            <person name="Lee S.E."/>
            <person name="Jeon J."/>
            <person name="Kim H."/>
            <person name="Choi G."/>
            <person name="Song H."/>
            <person name="Lee J."/>
            <person name="Lee S.C."/>
            <person name="Kwon J.K."/>
            <person name="Lee H.Y."/>
            <person name="Koo N."/>
            <person name="Hong Y."/>
            <person name="Kim R.W."/>
            <person name="Kang W.H."/>
            <person name="Huh J.H."/>
            <person name="Kang B.C."/>
            <person name="Yang T.J."/>
            <person name="Lee Y.H."/>
            <person name="Bennetzen J.L."/>
            <person name="Choi D."/>
        </authorList>
    </citation>
    <scope>NUCLEOTIDE SEQUENCE [LARGE SCALE GENOMIC DNA]</scope>
    <source>
        <strain evidence="8">cv. PBC81</strain>
    </source>
</reference>
<dbReference type="GO" id="GO:0004674">
    <property type="term" value="F:protein serine/threonine kinase activity"/>
    <property type="evidence" value="ECO:0007669"/>
    <property type="project" value="UniProtKB-KW"/>
</dbReference>
<keyword evidence="1" id="KW-0418">Kinase</keyword>
<feature type="binding site" evidence="4">
    <location>
        <position position="154"/>
    </location>
    <ligand>
        <name>ATP</name>
        <dbReference type="ChEBI" id="CHEBI:30616"/>
    </ligand>
</feature>
<proteinExistence type="predicted"/>
<keyword evidence="8" id="KW-1185">Reference proteome</keyword>
<feature type="transmembrane region" description="Helical" evidence="5">
    <location>
        <begin position="69"/>
        <end position="90"/>
    </location>
</feature>
<evidence type="ECO:0000256" key="5">
    <source>
        <dbReference type="SAM" id="Phobius"/>
    </source>
</evidence>
<gene>
    <name evidence="7" type="ORF">CQW23_00700</name>
</gene>
<dbReference type="Gene3D" id="3.30.200.20">
    <property type="entry name" value="Phosphorylase Kinase, domain 1"/>
    <property type="match status" value="1"/>
</dbReference>
<evidence type="ECO:0000259" key="6">
    <source>
        <dbReference type="PROSITE" id="PS50011"/>
    </source>
</evidence>
<evidence type="ECO:0000256" key="1">
    <source>
        <dbReference type="ARBA" id="ARBA00022527"/>
    </source>
</evidence>
<dbReference type="OrthoDB" id="1085907at2759"/>
<keyword evidence="3 4" id="KW-0067">ATP-binding</keyword>
<evidence type="ECO:0000313" key="8">
    <source>
        <dbReference type="Proteomes" id="UP000224567"/>
    </source>
</evidence>
<dbReference type="PROSITE" id="PS00107">
    <property type="entry name" value="PROTEIN_KINASE_ATP"/>
    <property type="match status" value="1"/>
</dbReference>
<evidence type="ECO:0000256" key="2">
    <source>
        <dbReference type="ARBA" id="ARBA00022741"/>
    </source>
</evidence>
<dbReference type="PANTHER" id="PTHR47989">
    <property type="entry name" value="OS01G0750732 PROTEIN"/>
    <property type="match status" value="1"/>
</dbReference>
<feature type="transmembrane region" description="Helical" evidence="5">
    <location>
        <begin position="38"/>
        <end position="57"/>
    </location>
</feature>
<protein>
    <submittedName>
        <fullName evidence="7">LRR receptor-like serine/threonine-protein kinase</fullName>
    </submittedName>
</protein>
<dbReference type="EMBL" id="MLFT02000001">
    <property type="protein sequence ID" value="PHT58337.1"/>
    <property type="molecule type" value="Genomic_DNA"/>
</dbReference>
<feature type="domain" description="Protein kinase" evidence="6">
    <location>
        <begin position="126"/>
        <end position="222"/>
    </location>
</feature>
<keyword evidence="1" id="KW-0723">Serine/threonine-protein kinase</keyword>
<dbReference type="GO" id="GO:0005524">
    <property type="term" value="F:ATP binding"/>
    <property type="evidence" value="ECO:0007669"/>
    <property type="project" value="UniProtKB-UniRule"/>
</dbReference>
<dbReference type="InterPro" id="IPR011009">
    <property type="entry name" value="Kinase-like_dom_sf"/>
</dbReference>
<keyword evidence="1" id="KW-0808">Transferase</keyword>
<dbReference type="InterPro" id="IPR017441">
    <property type="entry name" value="Protein_kinase_ATP_BS"/>
</dbReference>
<dbReference type="InterPro" id="IPR000719">
    <property type="entry name" value="Prot_kinase_dom"/>
</dbReference>
<dbReference type="Pfam" id="PF07714">
    <property type="entry name" value="PK_Tyr_Ser-Thr"/>
    <property type="match status" value="1"/>
</dbReference>
<dbReference type="PROSITE" id="PS50011">
    <property type="entry name" value="PROTEIN_KINASE_DOM"/>
    <property type="match status" value="1"/>
</dbReference>
<evidence type="ECO:0000256" key="4">
    <source>
        <dbReference type="PROSITE-ProRule" id="PRU10141"/>
    </source>
</evidence>
<dbReference type="FunFam" id="3.30.200.20:FF:000394">
    <property type="entry name" value="Leucine-rich repeat receptor-like protein kinase"/>
    <property type="match status" value="1"/>
</dbReference>
<keyword evidence="5" id="KW-0472">Membrane</keyword>
<keyword evidence="2 4" id="KW-0547">Nucleotide-binding</keyword>
<organism evidence="7 8">
    <name type="scientific">Capsicum baccatum</name>
    <name type="common">Peruvian pepper</name>
    <dbReference type="NCBI Taxonomy" id="33114"/>
    <lineage>
        <taxon>Eukaryota</taxon>
        <taxon>Viridiplantae</taxon>
        <taxon>Streptophyta</taxon>
        <taxon>Embryophyta</taxon>
        <taxon>Tracheophyta</taxon>
        <taxon>Spermatophyta</taxon>
        <taxon>Magnoliopsida</taxon>
        <taxon>eudicotyledons</taxon>
        <taxon>Gunneridae</taxon>
        <taxon>Pentapetalae</taxon>
        <taxon>asterids</taxon>
        <taxon>lamiids</taxon>
        <taxon>Solanales</taxon>
        <taxon>Solanaceae</taxon>
        <taxon>Solanoideae</taxon>
        <taxon>Capsiceae</taxon>
        <taxon>Capsicum</taxon>
    </lineage>
</organism>
<dbReference type="Proteomes" id="UP000224567">
    <property type="component" value="Unassembled WGS sequence"/>
</dbReference>
<dbReference type="PANTHER" id="PTHR47989:SF66">
    <property type="entry name" value="DNA HELICASE"/>
    <property type="match status" value="1"/>
</dbReference>